<dbReference type="GeneID" id="118269274"/>
<evidence type="ECO:0000313" key="17">
    <source>
        <dbReference type="RefSeq" id="XP_035440192.2"/>
    </source>
</evidence>
<keyword evidence="5 13" id="KW-1133">Transmembrane helix</keyword>
<evidence type="ECO:0000313" key="16">
    <source>
        <dbReference type="Proteomes" id="UP000829999"/>
    </source>
</evidence>
<protein>
    <submittedName>
        <fullName evidence="17">Metabotropic glutamate receptor 2</fullName>
    </submittedName>
</protein>
<dbReference type="InterPro" id="IPR000337">
    <property type="entry name" value="GPCR_3"/>
</dbReference>
<feature type="transmembrane region" description="Helical" evidence="13">
    <location>
        <begin position="856"/>
        <end position="876"/>
    </location>
</feature>
<feature type="compositionally biased region" description="Pro residues" evidence="12">
    <location>
        <begin position="932"/>
        <end position="946"/>
    </location>
</feature>
<evidence type="ECO:0000256" key="11">
    <source>
        <dbReference type="ARBA" id="ARBA00054813"/>
    </source>
</evidence>
<dbReference type="SUPFAM" id="SSF53822">
    <property type="entry name" value="Periplasmic binding protein-like I"/>
    <property type="match status" value="1"/>
</dbReference>
<feature type="compositionally biased region" description="Polar residues" evidence="12">
    <location>
        <begin position="988"/>
        <end position="1005"/>
    </location>
</feature>
<keyword evidence="7 13" id="KW-0472">Membrane</keyword>
<evidence type="ECO:0000256" key="3">
    <source>
        <dbReference type="ARBA" id="ARBA00022475"/>
    </source>
</evidence>
<dbReference type="InterPro" id="IPR001828">
    <property type="entry name" value="ANF_lig-bd_rcpt"/>
</dbReference>
<keyword evidence="9" id="KW-0325">Glycoprotein</keyword>
<evidence type="ECO:0000256" key="1">
    <source>
        <dbReference type="ARBA" id="ARBA00004651"/>
    </source>
</evidence>
<evidence type="ECO:0000256" key="4">
    <source>
        <dbReference type="ARBA" id="ARBA00022692"/>
    </source>
</evidence>
<sequence length="1011" mass="113718">MRPGKRWLAICLLITTIHYTEMRHSVDTLNIEDSVFHKRNRHHHRHKHKPGQMYDPTFFADKPEEFYPIFNLKDGMHLVDYEITPKQETKSDWVNMSNDQVGEMKDKKHQHWPIKREAVIEGDLVLGGLMMVHERSDNMTCGPVMPQGGVQALETMLYTLDIINNDLRLIPGVTVGAHILDDCDKDTYGLEMAVDFIKGSISNIDDAEYACNATAVRKVISGVVGAASSVTSVQVANLLRLFKIPQVSFFSTSPELSNKARFEYFTRTIPSDHHQVRAMVEIVKKLEWSYVSIIYEESSYGIKAFEELEALLAKSNICIAVKEKLVKDSGVAHEGAYDEIVSKLLTKPRARGAIIFGSDQEVAGVMRAVERANATHSFSWVGSDGWSARSLVSDGNERAVEGTISVQPQANDVKGFKEYFLNLNVKNNKRNPWFVEFWEDHFQCRYPGSLKTPYNGQYSRSCSGLERLTVNNTEFERQLQFVSDAVMAFAHSIRDMHAAVCGGRPGLCDAMRPASGADLLRYLRKVNFTGLTGDQFHFDSNGDGPARYNILHFKQIKKGVYRWVNVGEYLDGELKLDIDDIQFKWGERHPPESVCSAECELGQAKQYVEGESCCWHCFNCTQYEIRSIEETQCTVCPRGTLPNPTKTECRPIPEAYLRPDSAWAIGAMSFSSVGILLTAFVCGVWVRHSSTPVVRASGRELSYVLLAGILMCYLVTFALVFRPTDILCSIQRFGTGFCFTVVYAALLTKTNRISRIFNASKHSAKRPILISPSSQLAICAALISIQVLIVVVWMIVAPAKAMFHYPTREDNMLVCDSYVDASYMIAFFYPIVLIVVCTVYAVLTRKIPEAFNESKHIGFTMYTTCVIWLAFVPLYFGTASHVPLRVTSMAVTISLSASVTLVCLFSPKLYIILIRPERNVRQSIMPVRYSRKPPPALPLPHPPVKKPPTADKETQTDPADFKHLNGQTVQPKNEEKKQEDTSKEENKCNNVKPTNHRSSTTSVTNEKADTL</sequence>
<evidence type="ECO:0000256" key="7">
    <source>
        <dbReference type="ARBA" id="ARBA00023136"/>
    </source>
</evidence>
<dbReference type="InterPro" id="IPR011500">
    <property type="entry name" value="GPCR_3_9-Cys_dom"/>
</dbReference>
<dbReference type="Pfam" id="PF00003">
    <property type="entry name" value="7tm_3"/>
    <property type="match status" value="1"/>
</dbReference>
<evidence type="ECO:0000256" key="10">
    <source>
        <dbReference type="ARBA" id="ARBA00023224"/>
    </source>
</evidence>
<comment type="subcellular location">
    <subcellularLocation>
        <location evidence="1">Cell membrane</location>
        <topology evidence="1">Multi-pass membrane protein</topology>
    </subcellularLocation>
</comment>
<dbReference type="CDD" id="cd06362">
    <property type="entry name" value="PBP1_mGluR"/>
    <property type="match status" value="1"/>
</dbReference>
<keyword evidence="14" id="KW-0732">Signal</keyword>
<dbReference type="Pfam" id="PF01094">
    <property type="entry name" value="ANF_receptor"/>
    <property type="match status" value="1"/>
</dbReference>
<dbReference type="InterPro" id="IPR017978">
    <property type="entry name" value="GPCR_3_C"/>
</dbReference>
<accession>A0A9R0D4P6</accession>
<comment type="similarity">
    <text evidence="2">Belongs to the G-protein coupled receptor 3 family.</text>
</comment>
<dbReference type="GO" id="GO:0004930">
    <property type="term" value="F:G protein-coupled receptor activity"/>
    <property type="evidence" value="ECO:0007669"/>
    <property type="project" value="UniProtKB-KW"/>
</dbReference>
<dbReference type="FunFam" id="3.40.50.2300:FF:000145">
    <property type="entry name" value="Glutamate receptor, metabotropic"/>
    <property type="match status" value="1"/>
</dbReference>
<dbReference type="InterPro" id="IPR017979">
    <property type="entry name" value="GPCR_3_CS"/>
</dbReference>
<dbReference type="Proteomes" id="UP000829999">
    <property type="component" value="Chromosome 2"/>
</dbReference>
<name>A0A9R0D4P6_SPOFR</name>
<feature type="transmembrane region" description="Helical" evidence="13">
    <location>
        <begin position="768"/>
        <end position="796"/>
    </location>
</feature>
<dbReference type="InterPro" id="IPR028082">
    <property type="entry name" value="Peripla_BP_I"/>
</dbReference>
<feature type="signal peptide" evidence="14">
    <location>
        <begin position="1"/>
        <end position="22"/>
    </location>
</feature>
<reference evidence="17" key="1">
    <citation type="submission" date="2025-08" db="UniProtKB">
        <authorList>
            <consortium name="RefSeq"/>
        </authorList>
    </citation>
    <scope>IDENTIFICATION</scope>
    <source>
        <tissue evidence="17">Whole larval tissue</tissue>
    </source>
</reference>
<feature type="transmembrane region" description="Helical" evidence="13">
    <location>
        <begin position="662"/>
        <end position="686"/>
    </location>
</feature>
<evidence type="ECO:0000256" key="12">
    <source>
        <dbReference type="SAM" id="MobiDB-lite"/>
    </source>
</evidence>
<dbReference type="CDD" id="cd15045">
    <property type="entry name" value="7tmC_mGluRs"/>
    <property type="match status" value="1"/>
</dbReference>
<evidence type="ECO:0000256" key="6">
    <source>
        <dbReference type="ARBA" id="ARBA00023040"/>
    </source>
</evidence>
<dbReference type="FunFam" id="3.40.50.2300:FF:000681">
    <property type="entry name" value="Metabotropic glutamate receptor-like Protein"/>
    <property type="match status" value="1"/>
</dbReference>
<gene>
    <name evidence="17" type="primary">LOC118269274</name>
</gene>
<evidence type="ECO:0000256" key="2">
    <source>
        <dbReference type="ARBA" id="ARBA00007242"/>
    </source>
</evidence>
<evidence type="ECO:0000259" key="15">
    <source>
        <dbReference type="PROSITE" id="PS50259"/>
    </source>
</evidence>
<feature type="transmembrane region" description="Helical" evidence="13">
    <location>
        <begin position="729"/>
        <end position="747"/>
    </location>
</feature>
<comment type="function">
    <text evidence="11">G-protein coupled receptor for glutamate. Ligand binding causes a conformation change that triggers signaling via guanine nucleotide-binding proteins (G proteins) and modulates the activity of down-stream effectors.</text>
</comment>
<feature type="domain" description="G-protein coupled receptors family 3 profile" evidence="15">
    <location>
        <begin position="663"/>
        <end position="928"/>
    </location>
</feature>
<keyword evidence="6" id="KW-0297">G-protein coupled receptor</keyword>
<dbReference type="PROSITE" id="PS50259">
    <property type="entry name" value="G_PROTEIN_RECEP_F3_4"/>
    <property type="match status" value="1"/>
</dbReference>
<keyword evidence="16" id="KW-1185">Reference proteome</keyword>
<dbReference type="InterPro" id="IPR038550">
    <property type="entry name" value="GPCR_3_9-Cys_sf"/>
</dbReference>
<dbReference type="AlphaFoldDB" id="A0A9R0D4P6"/>
<dbReference type="PRINTS" id="PR00248">
    <property type="entry name" value="GPCRMGR"/>
</dbReference>
<evidence type="ECO:0000256" key="8">
    <source>
        <dbReference type="ARBA" id="ARBA00023170"/>
    </source>
</evidence>
<feature type="compositionally biased region" description="Basic and acidic residues" evidence="12">
    <location>
        <begin position="972"/>
        <end position="987"/>
    </location>
</feature>
<dbReference type="PRINTS" id="PR00593">
    <property type="entry name" value="MTABOTROPICR"/>
</dbReference>
<keyword evidence="8 17" id="KW-0675">Receptor</keyword>
<dbReference type="InterPro" id="IPR000162">
    <property type="entry name" value="GPCR_3_mtglu_rcpt"/>
</dbReference>
<feature type="region of interest" description="Disordered" evidence="12">
    <location>
        <begin position="931"/>
        <end position="1011"/>
    </location>
</feature>
<dbReference type="Gene3D" id="2.10.50.30">
    <property type="entry name" value="GPCR, family 3, nine cysteines domain"/>
    <property type="match status" value="1"/>
</dbReference>
<feature type="transmembrane region" description="Helical" evidence="13">
    <location>
        <begin position="888"/>
        <end position="913"/>
    </location>
</feature>
<dbReference type="RefSeq" id="XP_035440192.2">
    <property type="nucleotide sequence ID" value="XM_035584299.2"/>
</dbReference>
<evidence type="ECO:0000256" key="9">
    <source>
        <dbReference type="ARBA" id="ARBA00023180"/>
    </source>
</evidence>
<keyword evidence="4 13" id="KW-0812">Transmembrane</keyword>
<feature type="compositionally biased region" description="Basic and acidic residues" evidence="12">
    <location>
        <begin position="948"/>
        <end position="963"/>
    </location>
</feature>
<feature type="transmembrane region" description="Helical" evidence="13">
    <location>
        <begin position="701"/>
        <end position="723"/>
    </location>
</feature>
<keyword evidence="10" id="KW-0807">Transducer</keyword>
<evidence type="ECO:0000256" key="13">
    <source>
        <dbReference type="SAM" id="Phobius"/>
    </source>
</evidence>
<dbReference type="Pfam" id="PF07562">
    <property type="entry name" value="NCD3G"/>
    <property type="match status" value="1"/>
</dbReference>
<dbReference type="PANTHER" id="PTHR24060">
    <property type="entry name" value="METABOTROPIC GLUTAMATE RECEPTOR"/>
    <property type="match status" value="1"/>
</dbReference>
<dbReference type="PROSITE" id="PS00981">
    <property type="entry name" value="G_PROTEIN_RECEP_F3_3"/>
    <property type="match status" value="1"/>
</dbReference>
<dbReference type="SMR" id="A0A9R0D4P6"/>
<dbReference type="InterPro" id="IPR050726">
    <property type="entry name" value="mGluR"/>
</dbReference>
<dbReference type="GO" id="GO:0005886">
    <property type="term" value="C:plasma membrane"/>
    <property type="evidence" value="ECO:0007669"/>
    <property type="project" value="UniProtKB-SubCell"/>
</dbReference>
<proteinExistence type="inferred from homology"/>
<keyword evidence="3" id="KW-1003">Cell membrane</keyword>
<organism evidence="16 17">
    <name type="scientific">Spodoptera frugiperda</name>
    <name type="common">Fall armyworm</name>
    <dbReference type="NCBI Taxonomy" id="7108"/>
    <lineage>
        <taxon>Eukaryota</taxon>
        <taxon>Metazoa</taxon>
        <taxon>Ecdysozoa</taxon>
        <taxon>Arthropoda</taxon>
        <taxon>Hexapoda</taxon>
        <taxon>Insecta</taxon>
        <taxon>Pterygota</taxon>
        <taxon>Neoptera</taxon>
        <taxon>Endopterygota</taxon>
        <taxon>Lepidoptera</taxon>
        <taxon>Glossata</taxon>
        <taxon>Ditrysia</taxon>
        <taxon>Noctuoidea</taxon>
        <taxon>Noctuidae</taxon>
        <taxon>Amphipyrinae</taxon>
        <taxon>Spodoptera</taxon>
    </lineage>
</organism>
<dbReference type="FunFam" id="2.10.50.30:FF:000001">
    <property type="entry name" value="metabotropic glutamate receptor 1"/>
    <property type="match status" value="1"/>
</dbReference>
<dbReference type="Gene3D" id="3.40.50.2300">
    <property type="match status" value="2"/>
</dbReference>
<evidence type="ECO:0000256" key="14">
    <source>
        <dbReference type="SAM" id="SignalP"/>
    </source>
</evidence>
<evidence type="ECO:0000256" key="5">
    <source>
        <dbReference type="ARBA" id="ARBA00022989"/>
    </source>
</evidence>
<feature type="chain" id="PRO_5040300339" evidence="14">
    <location>
        <begin position="23"/>
        <end position="1011"/>
    </location>
</feature>
<dbReference type="OrthoDB" id="425344at2759"/>
<feature type="transmembrane region" description="Helical" evidence="13">
    <location>
        <begin position="821"/>
        <end position="844"/>
    </location>
</feature>